<evidence type="ECO:0000259" key="1">
    <source>
        <dbReference type="Pfam" id="PF06863"/>
    </source>
</evidence>
<dbReference type="Pfam" id="PF06863">
    <property type="entry name" value="DUF1254"/>
    <property type="match status" value="1"/>
</dbReference>
<dbReference type="Proteomes" id="UP000800094">
    <property type="component" value="Unassembled WGS sequence"/>
</dbReference>
<evidence type="ECO:0000313" key="3">
    <source>
        <dbReference type="Proteomes" id="UP000800094"/>
    </source>
</evidence>
<keyword evidence="3" id="KW-1185">Reference proteome</keyword>
<dbReference type="InterPro" id="IPR010679">
    <property type="entry name" value="DUF1254"/>
</dbReference>
<protein>
    <recommendedName>
        <fullName evidence="1">DUF1254 domain-containing protein</fullName>
    </recommendedName>
</protein>
<dbReference type="GeneID" id="54589720"/>
<name>A0A6A6I2E3_9PLEO</name>
<accession>A0A6A6I2E3</accession>
<feature type="domain" description="DUF1254" evidence="1">
    <location>
        <begin position="2"/>
        <end position="50"/>
    </location>
</feature>
<gene>
    <name evidence="2" type="ORF">BU26DRAFT_83346</name>
</gene>
<dbReference type="OrthoDB" id="2018906at2759"/>
<proteinExistence type="predicted"/>
<organism evidence="2 3">
    <name type="scientific">Trematosphaeria pertusa</name>
    <dbReference type="NCBI Taxonomy" id="390896"/>
    <lineage>
        <taxon>Eukaryota</taxon>
        <taxon>Fungi</taxon>
        <taxon>Dikarya</taxon>
        <taxon>Ascomycota</taxon>
        <taxon>Pezizomycotina</taxon>
        <taxon>Dothideomycetes</taxon>
        <taxon>Pleosporomycetidae</taxon>
        <taxon>Pleosporales</taxon>
        <taxon>Massarineae</taxon>
        <taxon>Trematosphaeriaceae</taxon>
        <taxon>Trematosphaeria</taxon>
    </lineage>
</organism>
<evidence type="ECO:0000313" key="2">
    <source>
        <dbReference type="EMBL" id="KAF2244644.1"/>
    </source>
</evidence>
<dbReference type="RefSeq" id="XP_033679648.1">
    <property type="nucleotide sequence ID" value="XM_033836390.1"/>
</dbReference>
<reference evidence="2" key="1">
    <citation type="journal article" date="2020" name="Stud. Mycol.">
        <title>101 Dothideomycetes genomes: a test case for predicting lifestyles and emergence of pathogens.</title>
        <authorList>
            <person name="Haridas S."/>
            <person name="Albert R."/>
            <person name="Binder M."/>
            <person name="Bloem J."/>
            <person name="Labutti K."/>
            <person name="Salamov A."/>
            <person name="Andreopoulos B."/>
            <person name="Baker S."/>
            <person name="Barry K."/>
            <person name="Bills G."/>
            <person name="Bluhm B."/>
            <person name="Cannon C."/>
            <person name="Castanera R."/>
            <person name="Culley D."/>
            <person name="Daum C."/>
            <person name="Ezra D."/>
            <person name="Gonzalez J."/>
            <person name="Henrissat B."/>
            <person name="Kuo A."/>
            <person name="Liang C."/>
            <person name="Lipzen A."/>
            <person name="Lutzoni F."/>
            <person name="Magnuson J."/>
            <person name="Mondo S."/>
            <person name="Nolan M."/>
            <person name="Ohm R."/>
            <person name="Pangilinan J."/>
            <person name="Park H.-J."/>
            <person name="Ramirez L."/>
            <person name="Alfaro M."/>
            <person name="Sun H."/>
            <person name="Tritt A."/>
            <person name="Yoshinaga Y."/>
            <person name="Zwiers L.-H."/>
            <person name="Turgeon B."/>
            <person name="Goodwin S."/>
            <person name="Spatafora J."/>
            <person name="Crous P."/>
            <person name="Grigoriev I."/>
        </authorList>
    </citation>
    <scope>NUCLEOTIDE SEQUENCE</scope>
    <source>
        <strain evidence="2">CBS 122368</strain>
    </source>
</reference>
<dbReference type="AlphaFoldDB" id="A0A6A6I2E3"/>
<dbReference type="EMBL" id="ML987202">
    <property type="protein sequence ID" value="KAF2244644.1"/>
    <property type="molecule type" value="Genomic_DNA"/>
</dbReference>
<sequence length="118" mass="13913">MGYTDLSKEGVLFTFGPPHDDRYYSFTYYDLYGNNPFNLASTFTSTPGMVWAQQVTSQTVGFRPYRCQRTCIRRLIGRVIGCWLRKGEESSRLRLGGMDPRRSWRGMRIRSWRKLRLL</sequence>